<evidence type="ECO:0000313" key="1">
    <source>
        <dbReference type="EMBL" id="SVE41336.1"/>
    </source>
</evidence>
<feature type="non-terminal residue" evidence="1">
    <location>
        <position position="1"/>
    </location>
</feature>
<protein>
    <submittedName>
        <fullName evidence="1">Uncharacterized protein</fullName>
    </submittedName>
</protein>
<organism evidence="1">
    <name type="scientific">marine metagenome</name>
    <dbReference type="NCBI Taxonomy" id="408172"/>
    <lineage>
        <taxon>unclassified sequences</taxon>
        <taxon>metagenomes</taxon>
        <taxon>ecological metagenomes</taxon>
    </lineage>
</organism>
<proteinExistence type="predicted"/>
<name>A0A383DA12_9ZZZZ</name>
<gene>
    <name evidence="1" type="ORF">METZ01_LOCUS494190</name>
</gene>
<dbReference type="EMBL" id="UINC01215583">
    <property type="protein sequence ID" value="SVE41336.1"/>
    <property type="molecule type" value="Genomic_DNA"/>
</dbReference>
<dbReference type="AlphaFoldDB" id="A0A383DA12"/>
<reference evidence="1" key="1">
    <citation type="submission" date="2018-05" db="EMBL/GenBank/DDBJ databases">
        <authorList>
            <person name="Lanie J.A."/>
            <person name="Ng W.-L."/>
            <person name="Kazmierczak K.M."/>
            <person name="Andrzejewski T.M."/>
            <person name="Davidsen T.M."/>
            <person name="Wayne K.J."/>
            <person name="Tettelin H."/>
            <person name="Glass J.I."/>
            <person name="Rusch D."/>
            <person name="Podicherti R."/>
            <person name="Tsui H.-C.T."/>
            <person name="Winkler M.E."/>
        </authorList>
    </citation>
    <scope>NUCLEOTIDE SEQUENCE</scope>
</reference>
<feature type="non-terminal residue" evidence="1">
    <location>
        <position position="57"/>
    </location>
</feature>
<sequence length="57" mass="6659">IYHTIFLATEWNGLFYICLCHKERVWQGYCKPPFDYNRSVNGDCSGVHIRTFNSGSL</sequence>
<accession>A0A383DA12</accession>